<protein>
    <submittedName>
        <fullName evidence="1">Uncharacterized protein</fullName>
    </submittedName>
</protein>
<name>A0A248LMD2_9NEIS</name>
<evidence type="ECO:0000313" key="2">
    <source>
        <dbReference type="Proteomes" id="UP000197424"/>
    </source>
</evidence>
<dbReference type="RefSeq" id="WP_088861392.1">
    <property type="nucleotide sequence ID" value="NZ_CP022115.1"/>
</dbReference>
<evidence type="ECO:0000313" key="1">
    <source>
        <dbReference type="EMBL" id="ASJ25614.1"/>
    </source>
</evidence>
<sequence>MPQPSTVIQIRELRLASLPAGQGPLVMAWLGRLPGLEVSQNGPLTLTIRYVAGRYRMSELRQLLTDAGFHPDNSLWSRLRLALYDYSDQLARHNLAQPASRSYSREAYARIYQQHLHGDHDDTPEELRHDS</sequence>
<proteinExistence type="predicted"/>
<accession>A0A248LMD2</accession>
<reference evidence="2" key="1">
    <citation type="submission" date="2017-06" db="EMBL/GenBank/DDBJ databases">
        <title>Whole genome sequence of Laribacter hongkongensis LHGZ1.</title>
        <authorList>
            <person name="Chen D."/>
            <person name="Wu H."/>
            <person name="Chen J."/>
        </authorList>
    </citation>
    <scope>NUCLEOTIDE SEQUENCE [LARGE SCALE GENOMIC DNA]</scope>
    <source>
        <strain evidence="2">LHGZ1</strain>
    </source>
</reference>
<organism evidence="1 2">
    <name type="scientific">Laribacter hongkongensis</name>
    <dbReference type="NCBI Taxonomy" id="168471"/>
    <lineage>
        <taxon>Bacteria</taxon>
        <taxon>Pseudomonadati</taxon>
        <taxon>Pseudomonadota</taxon>
        <taxon>Betaproteobacteria</taxon>
        <taxon>Neisseriales</taxon>
        <taxon>Aquaspirillaceae</taxon>
        <taxon>Laribacter</taxon>
    </lineage>
</organism>
<dbReference type="AlphaFoldDB" id="A0A248LMD2"/>
<dbReference type="EMBL" id="CP022115">
    <property type="protein sequence ID" value="ASJ25614.1"/>
    <property type="molecule type" value="Genomic_DNA"/>
</dbReference>
<gene>
    <name evidence="1" type="ORF">LHGZ1_2783</name>
</gene>
<dbReference type="OrthoDB" id="8588195at2"/>
<dbReference type="Proteomes" id="UP000197424">
    <property type="component" value="Chromosome"/>
</dbReference>